<dbReference type="GO" id="GO:0030479">
    <property type="term" value="C:actin cortical patch"/>
    <property type="evidence" value="ECO:0007669"/>
    <property type="project" value="TreeGrafter"/>
</dbReference>
<dbReference type="GO" id="GO:0000147">
    <property type="term" value="P:actin cortical patch assembly"/>
    <property type="evidence" value="ECO:0007669"/>
    <property type="project" value="TreeGrafter"/>
</dbReference>
<dbReference type="AlphaFoldDB" id="A0A9P3GK33"/>
<gene>
    <name evidence="3" type="ORF">PsYK624_128470</name>
</gene>
<accession>A0A9P3GK33</accession>
<dbReference type="GO" id="GO:0071933">
    <property type="term" value="F:Arp2/3 complex binding"/>
    <property type="evidence" value="ECO:0007669"/>
    <property type="project" value="TreeGrafter"/>
</dbReference>
<proteinExistence type="predicted"/>
<dbReference type="InterPro" id="IPR018556">
    <property type="entry name" value="SPIN90/Ldb17_LRD"/>
</dbReference>
<dbReference type="PANTHER" id="PTHR13357">
    <property type="entry name" value="SH3 ADAPTER PROTEIN SPIN90 NCK INTERACTING PROTEIN WITH SH3 DOMAIN"/>
    <property type="match status" value="1"/>
</dbReference>
<evidence type="ECO:0000259" key="2">
    <source>
        <dbReference type="Pfam" id="PF09431"/>
    </source>
</evidence>
<feature type="region of interest" description="Disordered" evidence="1">
    <location>
        <begin position="486"/>
        <end position="623"/>
    </location>
</feature>
<dbReference type="Proteomes" id="UP000703269">
    <property type="component" value="Unassembled WGS sequence"/>
</dbReference>
<feature type="compositionally biased region" description="Low complexity" evidence="1">
    <location>
        <begin position="589"/>
        <end position="615"/>
    </location>
</feature>
<feature type="domain" description="SPIN90/Ldb17 leucine-rich" evidence="2">
    <location>
        <begin position="203"/>
        <end position="358"/>
    </location>
</feature>
<reference evidence="3 4" key="1">
    <citation type="submission" date="2021-08" db="EMBL/GenBank/DDBJ databases">
        <title>Draft Genome Sequence of Phanerochaete sordida strain YK-624.</title>
        <authorList>
            <person name="Mori T."/>
            <person name="Dohra H."/>
            <person name="Suzuki T."/>
            <person name="Kawagishi H."/>
            <person name="Hirai H."/>
        </authorList>
    </citation>
    <scope>NUCLEOTIDE SEQUENCE [LARGE SCALE GENOMIC DNA]</scope>
    <source>
        <strain evidence="3 4">YK-624</strain>
    </source>
</reference>
<dbReference type="EMBL" id="BPQB01000062">
    <property type="protein sequence ID" value="GJE96647.1"/>
    <property type="molecule type" value="Genomic_DNA"/>
</dbReference>
<sequence>MEVNGIVYIIENAQQFWSELEDMLHLPSDMTLDQLDAALRRFISFCGCYHEQYLQTPLQLEHACDLLLSSELFTFHSARMCDLLLDDAQTSTDPHTQLVLYNILLVYGRRNASFLRSTKRWQPIIPLLMDHVRLDLDLGLDDGGVSTRGLAVPVEAKLQLLSVRLLYEVCRVQKLSMADLRVFDDPFIEYLFELVEQTRDQHDETFNYAVIKLITALNEQFMVAALPPHTHGHAKTDSIPDGKPEDQNRVLRVLMARLGSCMTFGENLIFMLNRAGRTSEDLVMQLLVLKLLYLLFTTKGCAEFFYTNDLCVLVDVFLREILNLDEENESLRHTYLRVLHPLLTKTQLRSMPYKRAQIVHVLESLIEHENIRDINTTTKRLVLRCLSGEWCVQYRKTKPKTHATSFSDTQSVSSTDSLRSPGLDSVSAVAATGHMHASGSHTLLAVADTMGSRSTLKTSRSHENLHSLKDKGRHIVRLGSNDSTASLPRLATATTVDPSFSRRRPGSMDVVVPSERRPTILDDSPLTAEPRDAPEIRISPFSPTELDPPDPLDTPIPSPPSSHSSSPLPKPRKAAPAPPPRRRKPPAIPARANGVTITTIASSASVPASPRVHSPLRNGAISR</sequence>
<evidence type="ECO:0000313" key="3">
    <source>
        <dbReference type="EMBL" id="GJE96647.1"/>
    </source>
</evidence>
<feature type="compositionally biased region" description="Pro residues" evidence="1">
    <location>
        <begin position="549"/>
        <end position="560"/>
    </location>
</feature>
<evidence type="ECO:0000313" key="4">
    <source>
        <dbReference type="Proteomes" id="UP000703269"/>
    </source>
</evidence>
<dbReference type="PANTHER" id="PTHR13357:SF1">
    <property type="entry name" value="NCK-INTERACTING PROTEIN WITH SH3 DOMAIN"/>
    <property type="match status" value="1"/>
</dbReference>
<keyword evidence="4" id="KW-1185">Reference proteome</keyword>
<evidence type="ECO:0000256" key="1">
    <source>
        <dbReference type="SAM" id="MobiDB-lite"/>
    </source>
</evidence>
<feature type="compositionally biased region" description="Polar residues" evidence="1">
    <location>
        <begin position="402"/>
        <end position="418"/>
    </location>
</feature>
<feature type="compositionally biased region" description="Polar residues" evidence="1">
    <location>
        <begin position="486"/>
        <end position="498"/>
    </location>
</feature>
<name>A0A9P3GK33_9APHY</name>
<protein>
    <submittedName>
        <fullName evidence="3">DUF2013 domain-containing protein</fullName>
    </submittedName>
</protein>
<organism evidence="3 4">
    <name type="scientific">Phanerochaete sordida</name>
    <dbReference type="NCBI Taxonomy" id="48140"/>
    <lineage>
        <taxon>Eukaryota</taxon>
        <taxon>Fungi</taxon>
        <taxon>Dikarya</taxon>
        <taxon>Basidiomycota</taxon>
        <taxon>Agaricomycotina</taxon>
        <taxon>Agaricomycetes</taxon>
        <taxon>Polyporales</taxon>
        <taxon>Phanerochaetaceae</taxon>
        <taxon>Phanerochaete</taxon>
    </lineage>
</organism>
<dbReference type="GO" id="GO:0006897">
    <property type="term" value="P:endocytosis"/>
    <property type="evidence" value="ECO:0007669"/>
    <property type="project" value="TreeGrafter"/>
</dbReference>
<dbReference type="OrthoDB" id="445362at2759"/>
<dbReference type="InterPro" id="IPR030125">
    <property type="entry name" value="SPIN90/Ldb17"/>
</dbReference>
<dbReference type="GO" id="GO:0051666">
    <property type="term" value="P:actin cortical patch localization"/>
    <property type="evidence" value="ECO:0007669"/>
    <property type="project" value="TreeGrafter"/>
</dbReference>
<feature type="region of interest" description="Disordered" evidence="1">
    <location>
        <begin position="402"/>
        <end position="422"/>
    </location>
</feature>
<dbReference type="Pfam" id="PF09431">
    <property type="entry name" value="SPIN90_LRD"/>
    <property type="match status" value="1"/>
</dbReference>
<comment type="caution">
    <text evidence="3">The sequence shown here is derived from an EMBL/GenBank/DDBJ whole genome shotgun (WGS) entry which is preliminary data.</text>
</comment>